<dbReference type="AlphaFoldDB" id="A0A7C9AJS2"/>
<evidence type="ECO:0000313" key="3">
    <source>
        <dbReference type="EMBL" id="MBA4667435.1"/>
    </source>
</evidence>
<reference evidence="3" key="2">
    <citation type="submission" date="2020-07" db="EMBL/GenBank/DDBJ databases">
        <authorList>
            <person name="Vera ALvarez R."/>
            <person name="Arias-Moreno D.M."/>
            <person name="Jimenez-Jacinto V."/>
            <person name="Jimenez-Bremont J.F."/>
            <person name="Swaminathan K."/>
            <person name="Moose S.P."/>
            <person name="Guerrero-Gonzalez M.L."/>
            <person name="Marino-Ramirez L."/>
            <person name="Landsman D."/>
            <person name="Rodriguez-Kessler M."/>
            <person name="Delgado-Sanchez P."/>
        </authorList>
    </citation>
    <scope>NUCLEOTIDE SEQUENCE</scope>
    <source>
        <tissue evidence="3">Cladode</tissue>
    </source>
</reference>
<evidence type="ECO:0000256" key="1">
    <source>
        <dbReference type="ARBA" id="ARBA00022821"/>
    </source>
</evidence>
<dbReference type="InterPro" id="IPR027417">
    <property type="entry name" value="P-loop_NTPase"/>
</dbReference>
<dbReference type="GO" id="GO:0043531">
    <property type="term" value="F:ADP binding"/>
    <property type="evidence" value="ECO:0007669"/>
    <property type="project" value="InterPro"/>
</dbReference>
<protein>
    <recommendedName>
        <fullName evidence="2">NB-ARC domain-containing protein</fullName>
    </recommendedName>
</protein>
<feature type="domain" description="NB-ARC" evidence="2">
    <location>
        <begin position="8"/>
        <end position="169"/>
    </location>
</feature>
<evidence type="ECO:0000259" key="2">
    <source>
        <dbReference type="Pfam" id="PF00931"/>
    </source>
</evidence>
<sequence>MLLESNVEGDVVVLAIVGMGGLGKTALAQLVFDDPRIREEFSLRLWVCVSDQDQNKFNVDAILASIYKSINPQVDNAGGLDSLVRKVRDKLEQHKYLLVLDDLWTENHNDWLKLKGYLVGLGQRENKIVVTTRSLGTATAVESNNPYELKALSDEKSWQLFERVVGKEQANYSDFVEIGKNIVKKMC</sequence>
<dbReference type="PANTHER" id="PTHR36766:SF35">
    <property type="entry name" value="DISEASE RESISTANCE PROTEIN RGA3"/>
    <property type="match status" value="1"/>
</dbReference>
<dbReference type="Gene3D" id="3.40.50.300">
    <property type="entry name" value="P-loop containing nucleotide triphosphate hydrolases"/>
    <property type="match status" value="1"/>
</dbReference>
<dbReference type="InterPro" id="IPR002182">
    <property type="entry name" value="NB-ARC"/>
</dbReference>
<proteinExistence type="predicted"/>
<keyword evidence="1" id="KW-0611">Plant defense</keyword>
<organism evidence="3">
    <name type="scientific">Opuntia streptacantha</name>
    <name type="common">Prickly pear cactus</name>
    <name type="synonym">Opuntia cardona</name>
    <dbReference type="NCBI Taxonomy" id="393608"/>
    <lineage>
        <taxon>Eukaryota</taxon>
        <taxon>Viridiplantae</taxon>
        <taxon>Streptophyta</taxon>
        <taxon>Embryophyta</taxon>
        <taxon>Tracheophyta</taxon>
        <taxon>Spermatophyta</taxon>
        <taxon>Magnoliopsida</taxon>
        <taxon>eudicotyledons</taxon>
        <taxon>Gunneridae</taxon>
        <taxon>Pentapetalae</taxon>
        <taxon>Caryophyllales</taxon>
        <taxon>Cactineae</taxon>
        <taxon>Cactaceae</taxon>
        <taxon>Opuntioideae</taxon>
        <taxon>Opuntia</taxon>
    </lineage>
</organism>
<name>A0A7C9AJS2_OPUST</name>
<dbReference type="PRINTS" id="PR00364">
    <property type="entry name" value="DISEASERSIST"/>
</dbReference>
<dbReference type="SUPFAM" id="SSF52540">
    <property type="entry name" value="P-loop containing nucleoside triphosphate hydrolases"/>
    <property type="match status" value="1"/>
</dbReference>
<accession>A0A7C9AJS2</accession>
<dbReference type="EMBL" id="GISG01235262">
    <property type="protein sequence ID" value="MBA4667435.1"/>
    <property type="molecule type" value="Transcribed_RNA"/>
</dbReference>
<dbReference type="PANTHER" id="PTHR36766">
    <property type="entry name" value="PLANT BROAD-SPECTRUM MILDEW RESISTANCE PROTEIN RPW8"/>
    <property type="match status" value="1"/>
</dbReference>
<dbReference type="Pfam" id="PF00931">
    <property type="entry name" value="NB-ARC"/>
    <property type="match status" value="1"/>
</dbReference>
<reference evidence="3" key="1">
    <citation type="journal article" date="2013" name="J. Plant Res.">
        <title>Effect of fungi and light on seed germination of three Opuntia species from semiarid lands of central Mexico.</title>
        <authorList>
            <person name="Delgado-Sanchez P."/>
            <person name="Jimenez-Bremont J.F."/>
            <person name="Guerrero-Gonzalez Mde L."/>
            <person name="Flores J."/>
        </authorList>
    </citation>
    <scope>NUCLEOTIDE SEQUENCE</scope>
    <source>
        <tissue evidence="3">Cladode</tissue>
    </source>
</reference>
<dbReference type="GO" id="GO:0006952">
    <property type="term" value="P:defense response"/>
    <property type="evidence" value="ECO:0007669"/>
    <property type="project" value="UniProtKB-KW"/>
</dbReference>